<dbReference type="Pfam" id="PF05943">
    <property type="entry name" value="VipB"/>
    <property type="match status" value="1"/>
</dbReference>
<name>A0ABT3MP60_9GAMM</name>
<proteinExistence type="predicted"/>
<dbReference type="InterPro" id="IPR044031">
    <property type="entry name" value="TssC1_N"/>
</dbReference>
<evidence type="ECO:0000313" key="4">
    <source>
        <dbReference type="EMBL" id="MCW7551131.1"/>
    </source>
</evidence>
<sequence length="500" mass="54720">MSEQQGETAAAESSEAQEAPATFLDRAIAATSQTSPDTTKELLATLTQQALSGTVTWSKSLQKTIQEAVNLMDERMSMQLSEIMHKPEFQKLEGSWRGISKLVQNSELGTQLKIRVLDITREELIEQFEDAPSIDRSRLFNLVYQSEFGTAGGEPYGVLLGDYAFDHNDENVALLRYLGTVAAASHAPFIGSASPSLFGFSSFEAFSEGRPVASGFESPVYASWNGFRDSDDSRYVALTMPKTLARTPYGTGGRSVKTFNYEEFPKSADGQRRPSSIDDFTWSNAVYDMGLLINNAFTAFGWCTSIRGLENGGKVEGLPNYTYTSEAGDLVQQCPTQVNLTDEREKEISDLGLLPLVHYKNGNYGVFIGAQTLQRAKVYLDKDSTANAAISARLPYIMASSRIAHYLKVMGRDQIGSAMQPADVEKYLSTWIGEYTNPNAAGNEARAETPLRESSIKVEEQAGRPGCYSAIAYLRPWLQMEELTTSLRMVANIPGGGGGG</sequence>
<feature type="region of interest" description="Disordered" evidence="1">
    <location>
        <begin position="1"/>
        <end position="23"/>
    </location>
</feature>
<feature type="domain" description="TssC1 C-terminal" evidence="3">
    <location>
        <begin position="384"/>
        <end position="493"/>
    </location>
</feature>
<keyword evidence="5" id="KW-1185">Reference proteome</keyword>
<comment type="caution">
    <text evidence="4">The sequence shown here is derived from an EMBL/GenBank/DDBJ whole genome shotgun (WGS) entry which is preliminary data.</text>
</comment>
<protein>
    <submittedName>
        <fullName evidence="4">Type VI secretion system contractile sheath large subunit</fullName>
    </submittedName>
</protein>
<dbReference type="Proteomes" id="UP001209854">
    <property type="component" value="Unassembled WGS sequence"/>
</dbReference>
<dbReference type="NCBIfam" id="TIGR03355">
    <property type="entry name" value="VI_chp_2"/>
    <property type="match status" value="1"/>
</dbReference>
<evidence type="ECO:0000313" key="5">
    <source>
        <dbReference type="Proteomes" id="UP001209854"/>
    </source>
</evidence>
<dbReference type="InterPro" id="IPR044032">
    <property type="entry name" value="TssC1_C"/>
</dbReference>
<dbReference type="Pfam" id="PF18945">
    <property type="entry name" value="VipB_2"/>
    <property type="match status" value="1"/>
</dbReference>
<dbReference type="InterPro" id="IPR010269">
    <property type="entry name" value="T6SS_TssC-like"/>
</dbReference>
<evidence type="ECO:0000256" key="1">
    <source>
        <dbReference type="SAM" id="MobiDB-lite"/>
    </source>
</evidence>
<dbReference type="PANTHER" id="PTHR35565">
    <property type="entry name" value="CYTOPLASMIC PROTEIN-RELATED"/>
    <property type="match status" value="1"/>
</dbReference>
<gene>
    <name evidence="4" type="primary">tssC</name>
    <name evidence="4" type="ORF">NX722_00345</name>
</gene>
<evidence type="ECO:0000259" key="2">
    <source>
        <dbReference type="Pfam" id="PF05943"/>
    </source>
</evidence>
<dbReference type="PANTHER" id="PTHR35565:SF3">
    <property type="entry name" value="TYPE VI SECRETION SYSTEM SHEATH PROTEIN TSSC1"/>
    <property type="match status" value="1"/>
</dbReference>
<accession>A0ABT3MP60</accession>
<feature type="compositionally biased region" description="Low complexity" evidence="1">
    <location>
        <begin position="1"/>
        <end position="19"/>
    </location>
</feature>
<evidence type="ECO:0000259" key="3">
    <source>
        <dbReference type="Pfam" id="PF18945"/>
    </source>
</evidence>
<feature type="domain" description="TssC1 N-terminal" evidence="2">
    <location>
        <begin position="67"/>
        <end position="374"/>
    </location>
</feature>
<organism evidence="4 5">
    <name type="scientific">Endozoicomonas gorgoniicola</name>
    <dbReference type="NCBI Taxonomy" id="1234144"/>
    <lineage>
        <taxon>Bacteria</taxon>
        <taxon>Pseudomonadati</taxon>
        <taxon>Pseudomonadota</taxon>
        <taxon>Gammaproteobacteria</taxon>
        <taxon>Oceanospirillales</taxon>
        <taxon>Endozoicomonadaceae</taxon>
        <taxon>Endozoicomonas</taxon>
    </lineage>
</organism>
<dbReference type="RefSeq" id="WP_262566203.1">
    <property type="nucleotide sequence ID" value="NZ_JAPFCC010000001.1"/>
</dbReference>
<dbReference type="EMBL" id="JAPFCC010000001">
    <property type="protein sequence ID" value="MCW7551131.1"/>
    <property type="molecule type" value="Genomic_DNA"/>
</dbReference>
<reference evidence="4 5" key="1">
    <citation type="submission" date="2022-10" db="EMBL/GenBank/DDBJ databases">
        <title>High-quality genome sequences of two octocoral-associated bacteria, Endozoicomonas euniceicola EF212 and Endozoicomonas gorgoniicola PS125.</title>
        <authorList>
            <person name="Chiou Y.-J."/>
            <person name="Chen Y.-H."/>
        </authorList>
    </citation>
    <scope>NUCLEOTIDE SEQUENCE [LARGE SCALE GENOMIC DNA]</scope>
    <source>
        <strain evidence="4 5">PS125</strain>
    </source>
</reference>